<keyword evidence="9" id="KW-1185">Reference proteome</keyword>
<evidence type="ECO:0000259" key="7">
    <source>
        <dbReference type="Pfam" id="PF21365"/>
    </source>
</evidence>
<feature type="domain" description="Glycosyl hydrolase family 31 C-terminal" evidence="7">
    <location>
        <begin position="592"/>
        <end position="678"/>
    </location>
</feature>
<protein>
    <submittedName>
        <fullName evidence="8">Alpha-glycosidase</fullName>
    </submittedName>
</protein>
<dbReference type="GO" id="GO:0005975">
    <property type="term" value="P:carbohydrate metabolic process"/>
    <property type="evidence" value="ECO:0007669"/>
    <property type="project" value="InterPro"/>
</dbReference>
<dbReference type="GO" id="GO:0030246">
    <property type="term" value="F:carbohydrate binding"/>
    <property type="evidence" value="ECO:0007669"/>
    <property type="project" value="InterPro"/>
</dbReference>
<dbReference type="InterPro" id="IPR051816">
    <property type="entry name" value="Glycosyl_Hydrolase_31"/>
</dbReference>
<dbReference type="Proteomes" id="UP000248688">
    <property type="component" value="Chromosome"/>
</dbReference>
<gene>
    <name evidence="8" type="ORF">DN752_13825</name>
</gene>
<dbReference type="SUPFAM" id="SSF51011">
    <property type="entry name" value="Glycosyl hydrolase domain"/>
    <property type="match status" value="1"/>
</dbReference>
<dbReference type="InterPro" id="IPR048395">
    <property type="entry name" value="Glyco_hydro_31_C"/>
</dbReference>
<dbReference type="InterPro" id="IPR013780">
    <property type="entry name" value="Glyco_hydro_b"/>
</dbReference>
<evidence type="ECO:0000256" key="2">
    <source>
        <dbReference type="RuleBase" id="RU361185"/>
    </source>
</evidence>
<evidence type="ECO:0000313" key="8">
    <source>
        <dbReference type="EMBL" id="AWW31119.1"/>
    </source>
</evidence>
<dbReference type="OrthoDB" id="176168at2"/>
<dbReference type="Pfam" id="PF17137">
    <property type="entry name" value="DUF5110"/>
    <property type="match status" value="1"/>
</dbReference>
<dbReference type="Gene3D" id="2.60.40.1760">
    <property type="entry name" value="glycosyl hydrolase (family 31)"/>
    <property type="match status" value="1"/>
</dbReference>
<evidence type="ECO:0000259" key="6">
    <source>
        <dbReference type="Pfam" id="PF17137"/>
    </source>
</evidence>
<dbReference type="Gene3D" id="2.60.40.1180">
    <property type="entry name" value="Golgi alpha-mannosidase II"/>
    <property type="match status" value="2"/>
</dbReference>
<reference evidence="8 9" key="1">
    <citation type="submission" date="2018-06" db="EMBL/GenBank/DDBJ databases">
        <title>Echinicola strongylocentroti sp. nov., isolated from a sea urchin Strongylocentrotus intermedius.</title>
        <authorList>
            <person name="Bae S.S."/>
        </authorList>
    </citation>
    <scope>NUCLEOTIDE SEQUENCE [LARGE SCALE GENOMIC DNA]</scope>
    <source>
        <strain evidence="8 9">MEBiC08714</strain>
    </source>
</reference>
<keyword evidence="2" id="KW-0378">Hydrolase</keyword>
<dbReference type="Pfam" id="PF01055">
    <property type="entry name" value="Glyco_hydro_31_2nd"/>
    <property type="match status" value="1"/>
</dbReference>
<evidence type="ECO:0000259" key="4">
    <source>
        <dbReference type="Pfam" id="PF01055"/>
    </source>
</evidence>
<keyword evidence="3" id="KW-0732">Signal</keyword>
<feature type="domain" description="Glycoside hydrolase family 31 TIM barrel" evidence="4">
    <location>
        <begin position="260"/>
        <end position="583"/>
    </location>
</feature>
<dbReference type="InterPro" id="IPR000322">
    <property type="entry name" value="Glyco_hydro_31_TIM"/>
</dbReference>
<dbReference type="EMBL" id="CP030041">
    <property type="protein sequence ID" value="AWW31119.1"/>
    <property type="molecule type" value="Genomic_DNA"/>
</dbReference>
<name>A0A2Z4IK86_9BACT</name>
<comment type="similarity">
    <text evidence="1 2">Belongs to the glycosyl hydrolase 31 family.</text>
</comment>
<dbReference type="Pfam" id="PF13802">
    <property type="entry name" value="Gal_mutarotas_2"/>
    <property type="match status" value="1"/>
</dbReference>
<dbReference type="SUPFAM" id="SSF51445">
    <property type="entry name" value="(Trans)glycosidases"/>
    <property type="match status" value="1"/>
</dbReference>
<dbReference type="Pfam" id="PF21365">
    <property type="entry name" value="Glyco_hydro_31_3rd"/>
    <property type="match status" value="1"/>
</dbReference>
<dbReference type="InterPro" id="IPR017853">
    <property type="entry name" value="GH"/>
</dbReference>
<dbReference type="AlphaFoldDB" id="A0A2Z4IK86"/>
<evidence type="ECO:0000259" key="5">
    <source>
        <dbReference type="Pfam" id="PF13802"/>
    </source>
</evidence>
<dbReference type="PANTHER" id="PTHR43863">
    <property type="entry name" value="HYDROLASE, PUTATIVE (AFU_ORTHOLOGUE AFUA_1G03140)-RELATED"/>
    <property type="match status" value="1"/>
</dbReference>
<dbReference type="PANTHER" id="PTHR43863:SF2">
    <property type="entry name" value="MALTASE-GLUCOAMYLASE"/>
    <property type="match status" value="1"/>
</dbReference>
<feature type="chain" id="PRO_5016450965" evidence="3">
    <location>
        <begin position="23"/>
        <end position="817"/>
    </location>
</feature>
<dbReference type="InterPro" id="IPR011013">
    <property type="entry name" value="Gal_mutarotase_sf_dom"/>
</dbReference>
<feature type="signal peptide" evidence="3">
    <location>
        <begin position="1"/>
        <end position="22"/>
    </location>
</feature>
<keyword evidence="2 8" id="KW-0326">Glycosidase</keyword>
<dbReference type="Gene3D" id="3.20.20.80">
    <property type="entry name" value="Glycosidases"/>
    <property type="match status" value="1"/>
</dbReference>
<organism evidence="8 9">
    <name type="scientific">Echinicola strongylocentroti</name>
    <dbReference type="NCBI Taxonomy" id="1795355"/>
    <lineage>
        <taxon>Bacteria</taxon>
        <taxon>Pseudomonadati</taxon>
        <taxon>Bacteroidota</taxon>
        <taxon>Cytophagia</taxon>
        <taxon>Cytophagales</taxon>
        <taxon>Cyclobacteriaceae</taxon>
        <taxon>Echinicola</taxon>
    </lineage>
</organism>
<evidence type="ECO:0000256" key="1">
    <source>
        <dbReference type="ARBA" id="ARBA00007806"/>
    </source>
</evidence>
<dbReference type="InterPro" id="IPR033403">
    <property type="entry name" value="DUF5110"/>
</dbReference>
<evidence type="ECO:0000313" key="9">
    <source>
        <dbReference type="Proteomes" id="UP000248688"/>
    </source>
</evidence>
<feature type="domain" description="DUF5110" evidence="6">
    <location>
        <begin position="695"/>
        <end position="762"/>
    </location>
</feature>
<dbReference type="CDD" id="cd06589">
    <property type="entry name" value="GH31"/>
    <property type="match status" value="1"/>
</dbReference>
<accession>A0A2Z4IK86</accession>
<dbReference type="CDD" id="cd14752">
    <property type="entry name" value="GH31_N"/>
    <property type="match status" value="1"/>
</dbReference>
<feature type="domain" description="Glycoside hydrolase family 31 N-terminal" evidence="5">
    <location>
        <begin position="45"/>
        <end position="217"/>
    </location>
</feature>
<dbReference type="InterPro" id="IPR025887">
    <property type="entry name" value="Glyco_hydro_31_N_dom"/>
</dbReference>
<dbReference type="GO" id="GO:0004553">
    <property type="term" value="F:hydrolase activity, hydrolyzing O-glycosyl compounds"/>
    <property type="evidence" value="ECO:0007669"/>
    <property type="project" value="InterPro"/>
</dbReference>
<evidence type="ECO:0000256" key="3">
    <source>
        <dbReference type="SAM" id="SignalP"/>
    </source>
</evidence>
<proteinExistence type="inferred from homology"/>
<dbReference type="SUPFAM" id="SSF74650">
    <property type="entry name" value="Galactose mutarotase-like"/>
    <property type="match status" value="1"/>
</dbReference>
<dbReference type="KEGG" id="est:DN752_13825"/>
<sequence>MNNSHFFAAFFIFLAQTSLLFAQEGQESLSNDQNTYLISAGNKNLQLQFHSPDVFRVKTFWGEQPEEQYSYMLKQQAFDLLPVKSTKDEGTFIFETGRLTVKVDQYSLNLMVYDSQGNLLSGEEVSDADGGAYQDTDAVGAIKTLQPDEHFFGFGERMDFLDRRGKEVDLNVGRGLGRPHIIGAYNVMEANYAPVPFFMSTKGYGIFFHNSYATHWDLGSESNEHLSFEAEGGELDYFFMYGPDFPKLLYHYTGLTGRSPLLPRFAHGLHVGTYSGGTWGHEEMTSTHYVVGLARKYREKGIPFDVLHLDSTWRMFGENGGSGATTFEWRETFKDPASMFDSLYAMDINMVGLHLRPRFDNGKQLDLLNQARAKGYVYPEEDNPGEFVNFFDEEAVDWWWDNGVMRIAEIGAMFLKTDEGSAFGRKANESDKTGPRTEEARRLHNVFPVAYAKAPYEKFKEYNGMRGMNHTREGYAGIQRYPFIWAGDWPSEWQYYGPVIKAGINVGLSGVGYWSHNMGGFEHDADPELFARWVQFGMFSPVAHVFGMDHPGYKEPWNYGDKAEEIFTQYDKLRYRLIPYIYTTAFQQYQSGTPIMRALVLEHQEDYNTYTVDDQYYFGDQMIVCPVLTKEAQTRTVYLPEGTWYDYWDGTKYEGKQYYNIVTPLEELPIFVKEGAIIPMQDEVAYDNKEAYGTITLDIFPGASSRYRLFEDDGVSEKYMDGHYAETLFQATSEGDGLEVRVGKSEGAYDPGARSYVLKIHTETEPTEVMLNGEDLAQLDAAAIKEGNAGWAYDAEAKVLWAGGEKNADEEIWFDIK</sequence>
<dbReference type="RefSeq" id="WP_112784496.1">
    <property type="nucleotide sequence ID" value="NZ_CP030041.1"/>
</dbReference>